<organism evidence="5 6">
    <name type="scientific">Acorus calamus</name>
    <name type="common">Sweet flag</name>
    <dbReference type="NCBI Taxonomy" id="4465"/>
    <lineage>
        <taxon>Eukaryota</taxon>
        <taxon>Viridiplantae</taxon>
        <taxon>Streptophyta</taxon>
        <taxon>Embryophyta</taxon>
        <taxon>Tracheophyta</taxon>
        <taxon>Spermatophyta</taxon>
        <taxon>Magnoliopsida</taxon>
        <taxon>Liliopsida</taxon>
        <taxon>Acoraceae</taxon>
        <taxon>Acorus</taxon>
    </lineage>
</organism>
<dbReference type="InterPro" id="IPR021109">
    <property type="entry name" value="Peptidase_aspartic_dom_sf"/>
</dbReference>
<dbReference type="GO" id="GO:0006508">
    <property type="term" value="P:proteolysis"/>
    <property type="evidence" value="ECO:0007669"/>
    <property type="project" value="UniProtKB-KW"/>
</dbReference>
<dbReference type="Gene3D" id="2.40.70.10">
    <property type="entry name" value="Acid Proteases"/>
    <property type="match status" value="1"/>
</dbReference>
<accession>A0AAV9CVQ3</accession>
<evidence type="ECO:0000256" key="2">
    <source>
        <dbReference type="ARBA" id="ARBA00022670"/>
    </source>
</evidence>
<comment type="similarity">
    <text evidence="1">Belongs to the peptidase A1 family.</text>
</comment>
<protein>
    <submittedName>
        <fullName evidence="5">Aspartic protease</fullName>
    </submittedName>
</protein>
<dbReference type="Proteomes" id="UP001180020">
    <property type="component" value="Unassembled WGS sequence"/>
</dbReference>
<dbReference type="GO" id="GO:0008233">
    <property type="term" value="F:peptidase activity"/>
    <property type="evidence" value="ECO:0007669"/>
    <property type="project" value="UniProtKB-KW"/>
</dbReference>
<keyword evidence="2 5" id="KW-0645">Protease</keyword>
<dbReference type="GO" id="GO:0005576">
    <property type="term" value="C:extracellular region"/>
    <property type="evidence" value="ECO:0007669"/>
    <property type="project" value="TreeGrafter"/>
</dbReference>
<feature type="domain" description="Xylanase inhibitor N-terminal" evidence="4">
    <location>
        <begin position="3"/>
        <end position="58"/>
    </location>
</feature>
<keyword evidence="3" id="KW-0378">Hydrolase</keyword>
<dbReference type="PANTHER" id="PTHR47967">
    <property type="entry name" value="OS07G0603500 PROTEIN-RELATED"/>
    <property type="match status" value="1"/>
</dbReference>
<proteinExistence type="inferred from homology"/>
<evidence type="ECO:0000313" key="6">
    <source>
        <dbReference type="Proteomes" id="UP001180020"/>
    </source>
</evidence>
<reference evidence="5" key="2">
    <citation type="submission" date="2023-06" db="EMBL/GenBank/DDBJ databases">
        <authorList>
            <person name="Ma L."/>
            <person name="Liu K.-W."/>
            <person name="Li Z."/>
            <person name="Hsiao Y.-Y."/>
            <person name="Qi Y."/>
            <person name="Fu T."/>
            <person name="Tang G."/>
            <person name="Zhang D."/>
            <person name="Sun W.-H."/>
            <person name="Liu D.-K."/>
            <person name="Li Y."/>
            <person name="Chen G.-Z."/>
            <person name="Liu X.-D."/>
            <person name="Liao X.-Y."/>
            <person name="Jiang Y.-T."/>
            <person name="Yu X."/>
            <person name="Hao Y."/>
            <person name="Huang J."/>
            <person name="Zhao X.-W."/>
            <person name="Ke S."/>
            <person name="Chen Y.-Y."/>
            <person name="Wu W.-L."/>
            <person name="Hsu J.-L."/>
            <person name="Lin Y.-F."/>
            <person name="Huang M.-D."/>
            <person name="Li C.-Y."/>
            <person name="Huang L."/>
            <person name="Wang Z.-W."/>
            <person name="Zhao X."/>
            <person name="Zhong W.-Y."/>
            <person name="Peng D.-H."/>
            <person name="Ahmad S."/>
            <person name="Lan S."/>
            <person name="Zhang J.-S."/>
            <person name="Tsai W.-C."/>
            <person name="Van De Peer Y."/>
            <person name="Liu Z.-J."/>
        </authorList>
    </citation>
    <scope>NUCLEOTIDE SEQUENCE</scope>
    <source>
        <strain evidence="5">CP</strain>
        <tissue evidence="5">Leaves</tissue>
    </source>
</reference>
<reference evidence="5" key="1">
    <citation type="journal article" date="2023" name="Nat. Commun.">
        <title>Diploid and tetraploid genomes of Acorus and the evolution of monocots.</title>
        <authorList>
            <person name="Ma L."/>
            <person name="Liu K.W."/>
            <person name="Li Z."/>
            <person name="Hsiao Y.Y."/>
            <person name="Qi Y."/>
            <person name="Fu T."/>
            <person name="Tang G.D."/>
            <person name="Zhang D."/>
            <person name="Sun W.H."/>
            <person name="Liu D.K."/>
            <person name="Li Y."/>
            <person name="Chen G.Z."/>
            <person name="Liu X.D."/>
            <person name="Liao X.Y."/>
            <person name="Jiang Y.T."/>
            <person name="Yu X."/>
            <person name="Hao Y."/>
            <person name="Huang J."/>
            <person name="Zhao X.W."/>
            <person name="Ke S."/>
            <person name="Chen Y.Y."/>
            <person name="Wu W.L."/>
            <person name="Hsu J.L."/>
            <person name="Lin Y.F."/>
            <person name="Huang M.D."/>
            <person name="Li C.Y."/>
            <person name="Huang L."/>
            <person name="Wang Z.W."/>
            <person name="Zhao X."/>
            <person name="Zhong W.Y."/>
            <person name="Peng D.H."/>
            <person name="Ahmad S."/>
            <person name="Lan S."/>
            <person name="Zhang J.S."/>
            <person name="Tsai W.C."/>
            <person name="Van de Peer Y."/>
            <person name="Liu Z.J."/>
        </authorList>
    </citation>
    <scope>NUCLEOTIDE SEQUENCE</scope>
    <source>
        <strain evidence="5">CP</strain>
    </source>
</reference>
<evidence type="ECO:0000256" key="3">
    <source>
        <dbReference type="ARBA" id="ARBA00022801"/>
    </source>
</evidence>
<dbReference type="SUPFAM" id="SSF50630">
    <property type="entry name" value="Acid proteases"/>
    <property type="match status" value="1"/>
</dbReference>
<sequence length="59" mass="6266">MRFLATETFSFETSSGRKVKFPKKLFGCGHENDVTFDGRGAGLVGLGNGPLSLVSQLGC</sequence>
<evidence type="ECO:0000313" key="5">
    <source>
        <dbReference type="EMBL" id="KAK1292443.1"/>
    </source>
</evidence>
<dbReference type="InterPro" id="IPR051708">
    <property type="entry name" value="Plant_Aspart_Prot_A1"/>
</dbReference>
<dbReference type="InterPro" id="IPR032861">
    <property type="entry name" value="TAXi_N"/>
</dbReference>
<evidence type="ECO:0000259" key="4">
    <source>
        <dbReference type="Pfam" id="PF14543"/>
    </source>
</evidence>
<dbReference type="Pfam" id="PF14543">
    <property type="entry name" value="TAXi_N"/>
    <property type="match status" value="1"/>
</dbReference>
<gene>
    <name evidence="5" type="ORF">QJS10_CPB17g01417</name>
</gene>
<evidence type="ECO:0000256" key="1">
    <source>
        <dbReference type="ARBA" id="ARBA00007447"/>
    </source>
</evidence>
<dbReference type="PANTHER" id="PTHR47967:SF128">
    <property type="entry name" value="ASPARTIC PROTEINASE CDR1-LIKE"/>
    <property type="match status" value="1"/>
</dbReference>
<comment type="caution">
    <text evidence="5">The sequence shown here is derived from an EMBL/GenBank/DDBJ whole genome shotgun (WGS) entry which is preliminary data.</text>
</comment>
<name>A0AAV9CVQ3_ACOCL</name>
<keyword evidence="6" id="KW-1185">Reference proteome</keyword>
<dbReference type="AlphaFoldDB" id="A0AAV9CVQ3"/>
<dbReference type="EMBL" id="JAUJYO010000017">
    <property type="protein sequence ID" value="KAK1292443.1"/>
    <property type="molecule type" value="Genomic_DNA"/>
</dbReference>